<name>A0A072U879_MEDTR</name>
<dbReference type="Proteomes" id="UP000002051">
    <property type="component" value="Unassembled WGS sequence"/>
</dbReference>
<dbReference type="InterPro" id="IPR014710">
    <property type="entry name" value="RmlC-like_jellyroll"/>
</dbReference>
<reference evidence="1 3" key="1">
    <citation type="journal article" date="2011" name="Nature">
        <title>The Medicago genome provides insight into the evolution of rhizobial symbioses.</title>
        <authorList>
            <person name="Young N.D."/>
            <person name="Debelle F."/>
            <person name="Oldroyd G.E."/>
            <person name="Geurts R."/>
            <person name="Cannon S.B."/>
            <person name="Udvardi M.K."/>
            <person name="Benedito V.A."/>
            <person name="Mayer K.F."/>
            <person name="Gouzy J."/>
            <person name="Schoof H."/>
            <person name="Van de Peer Y."/>
            <person name="Proost S."/>
            <person name="Cook D.R."/>
            <person name="Meyers B.C."/>
            <person name="Spannagl M."/>
            <person name="Cheung F."/>
            <person name="De Mita S."/>
            <person name="Krishnakumar V."/>
            <person name="Gundlach H."/>
            <person name="Zhou S."/>
            <person name="Mudge J."/>
            <person name="Bharti A.K."/>
            <person name="Murray J.D."/>
            <person name="Naoumkina M.A."/>
            <person name="Rosen B."/>
            <person name="Silverstein K.A."/>
            <person name="Tang H."/>
            <person name="Rombauts S."/>
            <person name="Zhao P.X."/>
            <person name="Zhou P."/>
            <person name="Barbe V."/>
            <person name="Bardou P."/>
            <person name="Bechner M."/>
            <person name="Bellec A."/>
            <person name="Berger A."/>
            <person name="Berges H."/>
            <person name="Bidwell S."/>
            <person name="Bisseling T."/>
            <person name="Choisne N."/>
            <person name="Couloux A."/>
            <person name="Denny R."/>
            <person name="Deshpande S."/>
            <person name="Dai X."/>
            <person name="Doyle J.J."/>
            <person name="Dudez A.M."/>
            <person name="Farmer A.D."/>
            <person name="Fouteau S."/>
            <person name="Franken C."/>
            <person name="Gibelin C."/>
            <person name="Gish J."/>
            <person name="Goldstein S."/>
            <person name="Gonzalez A.J."/>
            <person name="Green P.J."/>
            <person name="Hallab A."/>
            <person name="Hartog M."/>
            <person name="Hua A."/>
            <person name="Humphray S.J."/>
            <person name="Jeong D.H."/>
            <person name="Jing Y."/>
            <person name="Jocker A."/>
            <person name="Kenton S.M."/>
            <person name="Kim D.J."/>
            <person name="Klee K."/>
            <person name="Lai H."/>
            <person name="Lang C."/>
            <person name="Lin S."/>
            <person name="Macmil S.L."/>
            <person name="Magdelenat G."/>
            <person name="Matthews L."/>
            <person name="McCorrison J."/>
            <person name="Monaghan E.L."/>
            <person name="Mun J.H."/>
            <person name="Najar F.Z."/>
            <person name="Nicholson C."/>
            <person name="Noirot C."/>
            <person name="O'Bleness M."/>
            <person name="Paule C.R."/>
            <person name="Poulain J."/>
            <person name="Prion F."/>
            <person name="Qin B."/>
            <person name="Qu C."/>
            <person name="Retzel E.F."/>
            <person name="Riddle C."/>
            <person name="Sallet E."/>
            <person name="Samain S."/>
            <person name="Samson N."/>
            <person name="Sanders I."/>
            <person name="Saurat O."/>
            <person name="Scarpelli C."/>
            <person name="Schiex T."/>
            <person name="Segurens B."/>
            <person name="Severin A.J."/>
            <person name="Sherrier D.J."/>
            <person name="Shi R."/>
            <person name="Sims S."/>
            <person name="Singer S.R."/>
            <person name="Sinharoy S."/>
            <person name="Sterck L."/>
            <person name="Viollet A."/>
            <person name="Wang B.B."/>
            <person name="Wang K."/>
            <person name="Wang M."/>
            <person name="Wang X."/>
            <person name="Warfsmann J."/>
            <person name="Weissenbach J."/>
            <person name="White D.D."/>
            <person name="White J.D."/>
            <person name="Wiley G.B."/>
            <person name="Wincker P."/>
            <person name="Xing Y."/>
            <person name="Yang L."/>
            <person name="Yao Z."/>
            <person name="Ying F."/>
            <person name="Zhai J."/>
            <person name="Zhou L."/>
            <person name="Zuber A."/>
            <person name="Denarie J."/>
            <person name="Dixon R.A."/>
            <person name="May G.D."/>
            <person name="Schwartz D.C."/>
            <person name="Rogers J."/>
            <person name="Quetier F."/>
            <person name="Town C.D."/>
            <person name="Roe B.A."/>
        </authorList>
    </citation>
    <scope>NUCLEOTIDE SEQUENCE [LARGE SCALE GENOMIC DNA]</scope>
    <source>
        <strain evidence="1">A17</strain>
        <strain evidence="2 3">cv. Jemalong A17</strain>
    </source>
</reference>
<dbReference type="GO" id="GO:0031012">
    <property type="term" value="C:extracellular matrix"/>
    <property type="evidence" value="ECO:0000318"/>
    <property type="project" value="GO_Central"/>
</dbReference>
<evidence type="ECO:0000313" key="3">
    <source>
        <dbReference type="Proteomes" id="UP000002051"/>
    </source>
</evidence>
<dbReference type="HOGENOM" id="CLU_2403019_0_0_1"/>
<dbReference type="Gene3D" id="2.60.120.10">
    <property type="entry name" value="Jelly Rolls"/>
    <property type="match status" value="1"/>
</dbReference>
<dbReference type="AlphaFoldDB" id="A0A072U879"/>
<reference evidence="1 3" key="2">
    <citation type="journal article" date="2014" name="BMC Genomics">
        <title>An improved genome release (version Mt4.0) for the model legume Medicago truncatula.</title>
        <authorList>
            <person name="Tang H."/>
            <person name="Krishnakumar V."/>
            <person name="Bidwell S."/>
            <person name="Rosen B."/>
            <person name="Chan A."/>
            <person name="Zhou S."/>
            <person name="Gentzbittel L."/>
            <person name="Childs K.L."/>
            <person name="Yandell M."/>
            <person name="Gundlach H."/>
            <person name="Mayer K.F."/>
            <person name="Schwartz D.C."/>
            <person name="Town C.D."/>
        </authorList>
    </citation>
    <scope>GENOME REANNOTATION</scope>
    <source>
        <strain evidence="1">A17</strain>
        <strain evidence="2 3">cv. Jemalong A17</strain>
    </source>
</reference>
<accession>A0A072U879</accession>
<keyword evidence="3" id="KW-1185">Reference proteome</keyword>
<proteinExistence type="predicted"/>
<evidence type="ECO:0000313" key="2">
    <source>
        <dbReference type="EnsemblPlants" id="KEH22065"/>
    </source>
</evidence>
<reference evidence="2" key="3">
    <citation type="submission" date="2015-04" db="UniProtKB">
        <authorList>
            <consortium name="EnsemblPlants"/>
        </authorList>
    </citation>
    <scope>IDENTIFICATION</scope>
    <source>
        <strain evidence="2">cv. Jemalong A17</strain>
    </source>
</reference>
<gene>
    <name evidence="1" type="ordered locus">MTR_7g029500</name>
</gene>
<dbReference type="EMBL" id="CM001223">
    <property type="protein sequence ID" value="KEH22065.1"/>
    <property type="molecule type" value="Genomic_DNA"/>
</dbReference>
<protein>
    <submittedName>
        <fullName evidence="1">Germin-like protein, putative</fullName>
    </submittedName>
</protein>
<sequence>MVFVLRFGVRPISIKQPPLYMYMLNQTHSLLCQSSRAVNSCAGEAIAFATYSSSKPSFQFLDYLLFGNKLPTSIIAKTTLLDVSQIKKLKGTG</sequence>
<evidence type="ECO:0000313" key="1">
    <source>
        <dbReference type="EMBL" id="KEH22065.1"/>
    </source>
</evidence>
<dbReference type="EnsemblPlants" id="KEH22065">
    <property type="protein sequence ID" value="KEH22065"/>
    <property type="gene ID" value="MTR_7g029500"/>
</dbReference>
<organism evidence="1 3">
    <name type="scientific">Medicago truncatula</name>
    <name type="common">Barrel medic</name>
    <name type="synonym">Medicago tribuloides</name>
    <dbReference type="NCBI Taxonomy" id="3880"/>
    <lineage>
        <taxon>Eukaryota</taxon>
        <taxon>Viridiplantae</taxon>
        <taxon>Streptophyta</taxon>
        <taxon>Embryophyta</taxon>
        <taxon>Tracheophyta</taxon>
        <taxon>Spermatophyta</taxon>
        <taxon>Magnoliopsida</taxon>
        <taxon>eudicotyledons</taxon>
        <taxon>Gunneridae</taxon>
        <taxon>Pentapetalae</taxon>
        <taxon>rosids</taxon>
        <taxon>fabids</taxon>
        <taxon>Fabales</taxon>
        <taxon>Fabaceae</taxon>
        <taxon>Papilionoideae</taxon>
        <taxon>50 kb inversion clade</taxon>
        <taxon>NPAAA clade</taxon>
        <taxon>Hologalegina</taxon>
        <taxon>IRL clade</taxon>
        <taxon>Trifolieae</taxon>
        <taxon>Medicago</taxon>
    </lineage>
</organism>